<dbReference type="EMBL" id="JAWXYG010000002">
    <property type="protein sequence ID" value="KAK4282156.1"/>
    <property type="molecule type" value="Genomic_DNA"/>
</dbReference>
<feature type="domain" description="KANL2-like probable zinc-finger" evidence="3">
    <location>
        <begin position="125"/>
        <end position="187"/>
    </location>
</feature>
<proteinExistence type="predicted"/>
<dbReference type="InterPro" id="IPR026316">
    <property type="entry name" value="NSL2"/>
</dbReference>
<protein>
    <recommendedName>
        <fullName evidence="3">KANL2-like probable zinc-finger domain-containing protein</fullName>
    </recommendedName>
</protein>
<evidence type="ECO:0000259" key="3">
    <source>
        <dbReference type="Pfam" id="PF13891"/>
    </source>
</evidence>
<comment type="caution">
    <text evidence="4">The sequence shown here is derived from an EMBL/GenBank/DDBJ whole genome shotgun (WGS) entry which is preliminary data.</text>
</comment>
<dbReference type="InterPro" id="IPR025927">
    <property type="entry name" value="Znf_KANL2-like"/>
</dbReference>
<evidence type="ECO:0000313" key="4">
    <source>
        <dbReference type="EMBL" id="KAK4282156.1"/>
    </source>
</evidence>
<dbReference type="GO" id="GO:0044545">
    <property type="term" value="C:NSL complex"/>
    <property type="evidence" value="ECO:0007669"/>
    <property type="project" value="TreeGrafter"/>
</dbReference>
<dbReference type="PANTHER" id="PTHR13453:SF7">
    <property type="entry name" value="KAT8 REGULATORY NSL COMPLEX SUBUNIT 2"/>
    <property type="match status" value="1"/>
</dbReference>
<organism evidence="4 5">
    <name type="scientific">Acacia crassicarpa</name>
    <name type="common">northern wattle</name>
    <dbReference type="NCBI Taxonomy" id="499986"/>
    <lineage>
        <taxon>Eukaryota</taxon>
        <taxon>Viridiplantae</taxon>
        <taxon>Streptophyta</taxon>
        <taxon>Embryophyta</taxon>
        <taxon>Tracheophyta</taxon>
        <taxon>Spermatophyta</taxon>
        <taxon>Magnoliopsida</taxon>
        <taxon>eudicotyledons</taxon>
        <taxon>Gunneridae</taxon>
        <taxon>Pentapetalae</taxon>
        <taxon>rosids</taxon>
        <taxon>fabids</taxon>
        <taxon>Fabales</taxon>
        <taxon>Fabaceae</taxon>
        <taxon>Caesalpinioideae</taxon>
        <taxon>mimosoid clade</taxon>
        <taxon>Acacieae</taxon>
        <taxon>Acacia</taxon>
    </lineage>
</organism>
<evidence type="ECO:0000313" key="5">
    <source>
        <dbReference type="Proteomes" id="UP001293593"/>
    </source>
</evidence>
<dbReference type="Proteomes" id="UP001293593">
    <property type="component" value="Unassembled WGS sequence"/>
</dbReference>
<gene>
    <name evidence="4" type="ORF">QN277_013566</name>
</gene>
<keyword evidence="5" id="KW-1185">Reference proteome</keyword>
<dbReference type="Pfam" id="PF13891">
    <property type="entry name" value="zf-C3HC3H_KANSL2"/>
    <property type="match status" value="1"/>
</dbReference>
<reference evidence="4" key="1">
    <citation type="submission" date="2023-10" db="EMBL/GenBank/DDBJ databases">
        <title>Chromosome-level genome of the transformable northern wattle, Acacia crassicarpa.</title>
        <authorList>
            <person name="Massaro I."/>
            <person name="Sinha N.R."/>
            <person name="Poethig S."/>
            <person name="Leichty A.R."/>
        </authorList>
    </citation>
    <scope>NUCLEOTIDE SEQUENCE</scope>
    <source>
        <strain evidence="4">Acra3RX</strain>
        <tissue evidence="4">Leaf</tissue>
    </source>
</reference>
<sequence>MDERGSPSSAPPPTVTIDGAYQDSVLANSQYLTREEVLRRRLRRIKQLARCYRVHYWALMDELKVKYKEYYWTYGMSPFVEDHKNNQARRTEGVAVSGENVGCNNGNEKAIICSNGGVGQDVVRCAFSGCKSKAMALTRYCHNHILSDSEQKLYRGCTAVAKNLPTGPSMCNKPVLRSTVPPACPSHYQLGERCLIRAVRRAGYAIPTHRKPSPKLHAVIAEFVHQIQEKRKTALKVTVPKAETE</sequence>
<name>A0AAE1TET4_9FABA</name>
<dbReference type="PANTHER" id="PTHR13453">
    <property type="entry name" value="KAT8 REGULATORY NSL COMPLEX SUBUNIT 2"/>
    <property type="match status" value="1"/>
</dbReference>
<keyword evidence="2" id="KW-0539">Nucleus</keyword>
<dbReference type="AlphaFoldDB" id="A0AAE1TET4"/>
<dbReference type="GO" id="GO:0005634">
    <property type="term" value="C:nucleus"/>
    <property type="evidence" value="ECO:0007669"/>
    <property type="project" value="UniProtKB-SubCell"/>
</dbReference>
<evidence type="ECO:0000256" key="1">
    <source>
        <dbReference type="ARBA" id="ARBA00004123"/>
    </source>
</evidence>
<evidence type="ECO:0000256" key="2">
    <source>
        <dbReference type="ARBA" id="ARBA00023242"/>
    </source>
</evidence>
<accession>A0AAE1TET4</accession>
<comment type="subcellular location">
    <subcellularLocation>
        <location evidence="1">Nucleus</location>
    </subcellularLocation>
</comment>